<accession>D5CR10</accession>
<dbReference type="EMBL" id="CP001965">
    <property type="protein sequence ID" value="ADE11396.1"/>
    <property type="molecule type" value="Genomic_DNA"/>
</dbReference>
<proteinExistence type="inferred from homology"/>
<dbReference type="InterPro" id="IPR010992">
    <property type="entry name" value="IHF-like_DNA-bd_dom_sf"/>
</dbReference>
<dbReference type="Proteomes" id="UP000001625">
    <property type="component" value="Chromosome"/>
</dbReference>
<dbReference type="GO" id="GO:0005829">
    <property type="term" value="C:cytosol"/>
    <property type="evidence" value="ECO:0007669"/>
    <property type="project" value="TreeGrafter"/>
</dbReference>
<evidence type="ECO:0000256" key="3">
    <source>
        <dbReference type="RuleBase" id="RU003939"/>
    </source>
</evidence>
<dbReference type="CDD" id="cd13836">
    <property type="entry name" value="IHF_B"/>
    <property type="match status" value="1"/>
</dbReference>
<dbReference type="PANTHER" id="PTHR33175:SF5">
    <property type="entry name" value="INTEGRATION HOST FACTOR SUBUNIT BETA"/>
    <property type="match status" value="1"/>
</dbReference>
<dbReference type="PANTHER" id="PTHR33175">
    <property type="entry name" value="DNA-BINDING PROTEIN HU"/>
    <property type="match status" value="1"/>
</dbReference>
<keyword evidence="5" id="KW-1185">Reference proteome</keyword>
<dbReference type="SMART" id="SM00411">
    <property type="entry name" value="BHL"/>
    <property type="match status" value="1"/>
</dbReference>
<dbReference type="PRINTS" id="PR01727">
    <property type="entry name" value="DNABINDINGHU"/>
</dbReference>
<dbReference type="KEGG" id="slt:Slit_1158"/>
<gene>
    <name evidence="4" type="ordered locus">Slit_1158</name>
</gene>
<dbReference type="NCBIfam" id="NF001222">
    <property type="entry name" value="PRK00199.1"/>
    <property type="match status" value="1"/>
</dbReference>
<sequence>MTRSELIQQLASRHPELTSNDIEMSVRLILDKISSVLENKARVEIRGFGTFATLHRPPRNGHNPKTGKVVKVPAKYVPHFRAGKELRVRVNHGNSSIR</sequence>
<evidence type="ECO:0000256" key="2">
    <source>
        <dbReference type="ARBA" id="ARBA00023125"/>
    </source>
</evidence>
<dbReference type="PROSITE" id="PS00045">
    <property type="entry name" value="HISTONE_LIKE"/>
    <property type="match status" value="1"/>
</dbReference>
<organism evidence="4 5">
    <name type="scientific">Sideroxydans lithotrophicus (strain ES-1)</name>
    <dbReference type="NCBI Taxonomy" id="580332"/>
    <lineage>
        <taxon>Bacteria</taxon>
        <taxon>Pseudomonadati</taxon>
        <taxon>Pseudomonadota</taxon>
        <taxon>Betaproteobacteria</taxon>
        <taxon>Nitrosomonadales</taxon>
        <taxon>Gallionellaceae</taxon>
        <taxon>Sideroxydans</taxon>
    </lineage>
</organism>
<dbReference type="STRING" id="580332.Slit_1158"/>
<evidence type="ECO:0000313" key="4">
    <source>
        <dbReference type="EMBL" id="ADE11396.1"/>
    </source>
</evidence>
<evidence type="ECO:0000313" key="5">
    <source>
        <dbReference type="Proteomes" id="UP000001625"/>
    </source>
</evidence>
<dbReference type="RefSeq" id="WP_013029294.1">
    <property type="nucleotide sequence ID" value="NC_013959.1"/>
</dbReference>
<protein>
    <submittedName>
        <fullName evidence="4">Histone family protein DNA-binding protein</fullName>
    </submittedName>
</protein>
<dbReference type="GO" id="GO:0030527">
    <property type="term" value="F:structural constituent of chromatin"/>
    <property type="evidence" value="ECO:0007669"/>
    <property type="project" value="InterPro"/>
</dbReference>
<dbReference type="OrthoDB" id="9804203at2"/>
<comment type="similarity">
    <text evidence="1 3">Belongs to the bacterial histone-like protein family.</text>
</comment>
<evidence type="ECO:0000256" key="1">
    <source>
        <dbReference type="ARBA" id="ARBA00010529"/>
    </source>
</evidence>
<name>D5CR10_SIDLE</name>
<dbReference type="Gene3D" id="4.10.520.10">
    <property type="entry name" value="IHF-like DNA-binding proteins"/>
    <property type="match status" value="1"/>
</dbReference>
<reference evidence="4 5" key="1">
    <citation type="submission" date="2010-03" db="EMBL/GenBank/DDBJ databases">
        <title>Complete sequence of Sideroxydans lithotrophicus ES-1.</title>
        <authorList>
            <consortium name="US DOE Joint Genome Institute"/>
            <person name="Lucas S."/>
            <person name="Copeland A."/>
            <person name="Lapidus A."/>
            <person name="Cheng J.-F."/>
            <person name="Bruce D."/>
            <person name="Goodwin L."/>
            <person name="Pitluck S."/>
            <person name="Munk A.C."/>
            <person name="Detter J.C."/>
            <person name="Han C."/>
            <person name="Tapia R."/>
            <person name="Larimer F."/>
            <person name="Land M."/>
            <person name="Hauser L."/>
            <person name="Kyrpides N."/>
            <person name="Ivanova N."/>
            <person name="Emerson D."/>
            <person name="Woyke T."/>
        </authorList>
    </citation>
    <scope>NUCLEOTIDE SEQUENCE [LARGE SCALE GENOMIC DNA]</scope>
    <source>
        <strain evidence="4 5">ES-1</strain>
    </source>
</reference>
<dbReference type="eggNOG" id="COG0776">
    <property type="taxonomic scope" value="Bacteria"/>
</dbReference>
<dbReference type="AlphaFoldDB" id="D5CR10"/>
<dbReference type="InterPro" id="IPR000119">
    <property type="entry name" value="Hist_DNA-bd"/>
</dbReference>
<dbReference type="HOGENOM" id="CLU_105066_2_0_4"/>
<dbReference type="InterPro" id="IPR020816">
    <property type="entry name" value="Histone-like_DNA-bd_CS"/>
</dbReference>
<keyword evidence="2 4" id="KW-0238">DNA-binding</keyword>
<dbReference type="GO" id="GO:0003677">
    <property type="term" value="F:DNA binding"/>
    <property type="evidence" value="ECO:0007669"/>
    <property type="project" value="UniProtKB-KW"/>
</dbReference>
<dbReference type="Pfam" id="PF00216">
    <property type="entry name" value="Bac_DNA_binding"/>
    <property type="match status" value="1"/>
</dbReference>
<dbReference type="SUPFAM" id="SSF47729">
    <property type="entry name" value="IHF-like DNA-binding proteins"/>
    <property type="match status" value="1"/>
</dbReference>